<evidence type="ECO:0000256" key="1">
    <source>
        <dbReference type="ARBA" id="ARBA00023002"/>
    </source>
</evidence>
<keyword evidence="4" id="KW-1185">Reference proteome</keyword>
<sequence length="544" mass="59768">MGDRGATKTWGAVGIGAKVDLIKQVRGRIAAHARDWVDVCVAAKGLRTSAQRSEEVLAGPLGLSRYLMLLQQSLTSLLERGRIELPGAIHRFKDGGLAAPVFPARGVYDPLTFSGLKAEVWFSPPIELEAIHGDRLQQLLHPPDPAPHSVVLGAGNVAAIPVTDALSKLFQEGHVVTLKLNPVNDYLHDVFQRILQPVIEPGWLSVVTGGAEVGRNLVEADETDAVHITGAQSTHDAIVWGSDADEAAERKRRNEPRLTKTITSELGNVSPWVIVPGAYSQKELRMQAMNIVASLTNNAGFNCVTTRVIVTSKGWPQREKFLAMLQDVLQQVPARKPYYPETVQRYEHFLGEPASLNADGTMPWRLLPDFPADSDSLLLREESFLPVSVEVGLNAESDVDFLRKAVSYCNEKLYGTLSVAVTVPSSFQRQHRDLLQEQIRRLRYGSVCVNQWPGLVYGLMTPPWGGAPGTTLQDVQSGQGSVHNLYFLDGFDKTVFTGPLCNWPKPVWFPSHHRAEQIGWKLVDLYTRPSPFKLPGLGLAAVLG</sequence>
<gene>
    <name evidence="3" type="ordered locus">Plabr_1669</name>
</gene>
<dbReference type="Gene3D" id="3.40.309.10">
    <property type="entry name" value="Aldehyde Dehydrogenase, Chain A, domain 2"/>
    <property type="match status" value="1"/>
</dbReference>
<dbReference type="InterPro" id="IPR016162">
    <property type="entry name" value="Ald_DH_N"/>
</dbReference>
<dbReference type="Proteomes" id="UP000006860">
    <property type="component" value="Chromosome"/>
</dbReference>
<dbReference type="EMBL" id="CP002546">
    <property type="protein sequence ID" value="ADY59280.1"/>
    <property type="molecule type" value="Genomic_DNA"/>
</dbReference>
<evidence type="ECO:0000313" key="3">
    <source>
        <dbReference type="EMBL" id="ADY59280.1"/>
    </source>
</evidence>
<dbReference type="STRING" id="756272.Plabr_1669"/>
<dbReference type="Gene3D" id="3.40.605.10">
    <property type="entry name" value="Aldehyde Dehydrogenase, Chain A, domain 1"/>
    <property type="match status" value="1"/>
</dbReference>
<dbReference type="eggNOG" id="COG1012">
    <property type="taxonomic scope" value="Bacteria"/>
</dbReference>
<name>F0ST69_RUBBR</name>
<evidence type="ECO:0000313" key="4">
    <source>
        <dbReference type="Proteomes" id="UP000006860"/>
    </source>
</evidence>
<dbReference type="Pfam" id="PF00171">
    <property type="entry name" value="Aldedh"/>
    <property type="match status" value="1"/>
</dbReference>
<evidence type="ECO:0000259" key="2">
    <source>
        <dbReference type="Pfam" id="PF00171"/>
    </source>
</evidence>
<organism evidence="3 4">
    <name type="scientific">Rubinisphaera brasiliensis (strain ATCC 49424 / DSM 5305 / JCM 21570 / IAM 15109 / NBRC 103401 / IFAM 1448)</name>
    <name type="common">Planctomyces brasiliensis</name>
    <dbReference type="NCBI Taxonomy" id="756272"/>
    <lineage>
        <taxon>Bacteria</taxon>
        <taxon>Pseudomonadati</taxon>
        <taxon>Planctomycetota</taxon>
        <taxon>Planctomycetia</taxon>
        <taxon>Planctomycetales</taxon>
        <taxon>Planctomycetaceae</taxon>
        <taxon>Rubinisphaera</taxon>
    </lineage>
</organism>
<dbReference type="InterPro" id="IPR016163">
    <property type="entry name" value="Ald_DH_C"/>
</dbReference>
<feature type="domain" description="Aldehyde dehydrogenase" evidence="2">
    <location>
        <begin position="194"/>
        <end position="342"/>
    </location>
</feature>
<keyword evidence="1" id="KW-0560">Oxidoreductase</keyword>
<reference evidence="4" key="1">
    <citation type="submission" date="2011-02" db="EMBL/GenBank/DDBJ databases">
        <title>The complete genome of Planctomyces brasiliensis DSM 5305.</title>
        <authorList>
            <person name="Lucas S."/>
            <person name="Copeland A."/>
            <person name="Lapidus A."/>
            <person name="Bruce D."/>
            <person name="Goodwin L."/>
            <person name="Pitluck S."/>
            <person name="Kyrpides N."/>
            <person name="Mavromatis K."/>
            <person name="Pagani I."/>
            <person name="Ivanova N."/>
            <person name="Ovchinnikova G."/>
            <person name="Lu M."/>
            <person name="Detter J.C."/>
            <person name="Han C."/>
            <person name="Land M."/>
            <person name="Hauser L."/>
            <person name="Markowitz V."/>
            <person name="Cheng J.-F."/>
            <person name="Hugenholtz P."/>
            <person name="Woyke T."/>
            <person name="Wu D."/>
            <person name="Tindall B."/>
            <person name="Pomrenke H.G."/>
            <person name="Brambilla E."/>
            <person name="Klenk H.-P."/>
            <person name="Eisen J.A."/>
        </authorList>
    </citation>
    <scope>NUCLEOTIDE SEQUENCE [LARGE SCALE GENOMIC DNA]</scope>
    <source>
        <strain evidence="4">ATCC 49424 / DSM 5305 / JCM 21570 / IAM 15109 / NBRC 103401 / IFAM 1448</strain>
    </source>
</reference>
<proteinExistence type="predicted"/>
<dbReference type="SUPFAM" id="SSF53720">
    <property type="entry name" value="ALDH-like"/>
    <property type="match status" value="1"/>
</dbReference>
<dbReference type="KEGG" id="pbs:Plabr_1669"/>
<protein>
    <submittedName>
        <fullName evidence="3">Aldehyde dehydrogenase</fullName>
    </submittedName>
</protein>
<dbReference type="InterPro" id="IPR016161">
    <property type="entry name" value="Ald_DH/histidinol_DH"/>
</dbReference>
<dbReference type="AlphaFoldDB" id="F0ST69"/>
<dbReference type="GO" id="GO:0016620">
    <property type="term" value="F:oxidoreductase activity, acting on the aldehyde or oxo group of donors, NAD or NADP as acceptor"/>
    <property type="evidence" value="ECO:0007669"/>
    <property type="project" value="InterPro"/>
</dbReference>
<accession>F0ST69</accession>
<dbReference type="InterPro" id="IPR015590">
    <property type="entry name" value="Aldehyde_DH_dom"/>
</dbReference>
<dbReference type="HOGENOM" id="CLU_487206_0_0_0"/>